<keyword evidence="2" id="KW-1185">Reference proteome</keyword>
<gene>
    <name evidence="1" type="ORF">TrRE_jg4395</name>
</gene>
<dbReference type="OrthoDB" id="415426at2759"/>
<dbReference type="Gene3D" id="3.80.10.10">
    <property type="entry name" value="Ribonuclease Inhibitor"/>
    <property type="match status" value="1"/>
</dbReference>
<name>A0A9W7E8V6_9STRA</name>
<organism evidence="1 2">
    <name type="scientific">Triparma retinervis</name>
    <dbReference type="NCBI Taxonomy" id="2557542"/>
    <lineage>
        <taxon>Eukaryota</taxon>
        <taxon>Sar</taxon>
        <taxon>Stramenopiles</taxon>
        <taxon>Ochrophyta</taxon>
        <taxon>Bolidophyceae</taxon>
        <taxon>Parmales</taxon>
        <taxon>Triparmaceae</taxon>
        <taxon>Triparma</taxon>
    </lineage>
</organism>
<sequence length="67" mass="6967">MLLPSQPITIPDSVTTIGDYAVYGCSALTRLSLSPAVSIGDECFSNCTALISAAADQNMSTVEDLLN</sequence>
<reference evidence="1" key="1">
    <citation type="submission" date="2022-07" db="EMBL/GenBank/DDBJ databases">
        <title>Genome analysis of Parmales, a sister group of diatoms, reveals the evolutionary specialization of diatoms from phago-mixotrophs to photoautotrophs.</title>
        <authorList>
            <person name="Ban H."/>
            <person name="Sato S."/>
            <person name="Yoshikawa S."/>
            <person name="Kazumasa Y."/>
            <person name="Nakamura Y."/>
            <person name="Ichinomiya M."/>
            <person name="Saitoh K."/>
            <person name="Sato N."/>
            <person name="Blanc-Mathieu R."/>
            <person name="Endo H."/>
            <person name="Kuwata A."/>
            <person name="Ogata H."/>
        </authorList>
    </citation>
    <scope>NUCLEOTIDE SEQUENCE</scope>
</reference>
<dbReference type="Pfam" id="PF13306">
    <property type="entry name" value="LRR_5"/>
    <property type="match status" value="1"/>
</dbReference>
<dbReference type="InterPro" id="IPR026906">
    <property type="entry name" value="LRR_5"/>
</dbReference>
<dbReference type="EMBL" id="BRXZ01004190">
    <property type="protein sequence ID" value="GMH70217.1"/>
    <property type="molecule type" value="Genomic_DNA"/>
</dbReference>
<comment type="caution">
    <text evidence="1">The sequence shown here is derived from an EMBL/GenBank/DDBJ whole genome shotgun (WGS) entry which is preliminary data.</text>
</comment>
<evidence type="ECO:0000313" key="2">
    <source>
        <dbReference type="Proteomes" id="UP001165082"/>
    </source>
</evidence>
<evidence type="ECO:0000313" key="1">
    <source>
        <dbReference type="EMBL" id="GMH70217.1"/>
    </source>
</evidence>
<dbReference type="AlphaFoldDB" id="A0A9W7E8V6"/>
<accession>A0A9W7E8V6</accession>
<proteinExistence type="predicted"/>
<evidence type="ECO:0008006" key="3">
    <source>
        <dbReference type="Google" id="ProtNLM"/>
    </source>
</evidence>
<dbReference type="InterPro" id="IPR032675">
    <property type="entry name" value="LRR_dom_sf"/>
</dbReference>
<dbReference type="Proteomes" id="UP001165082">
    <property type="component" value="Unassembled WGS sequence"/>
</dbReference>
<protein>
    <recommendedName>
        <fullName evidence="3">Leucine-rich repeat domain-containing protein</fullName>
    </recommendedName>
</protein>